<dbReference type="AlphaFoldDB" id="A0A5N6TFV6"/>
<feature type="compositionally biased region" description="Basic and acidic residues" evidence="1">
    <location>
        <begin position="10"/>
        <end position="22"/>
    </location>
</feature>
<sequence length="264" mass="29786">MTSSRFNPAQDRKDRPHCEHDGQLTNDPTLSSYISKEPLIQLVHPFTKAIFVISSISLLLLVTNQIVRNGSFYAISHAFPFAKAINSIVAGHQCSLPTARYDLQTGKSMCYPSSGGVWMADLAPLELQQLGIDRFDSSPRSCAQDEEDRFCQKLRLLGGSWYHPQCADKLWNGSKCRTLHELEPTFAFRRWVGYPDEGGVWVLRKPDSKQIPPESLTALQNALTMEELCIVLQRLGAVFCKDIKRCQALNDLHEGPDHWPTNEK</sequence>
<organism evidence="2 3">
    <name type="scientific">Aspergillus avenaceus</name>
    <dbReference type="NCBI Taxonomy" id="36643"/>
    <lineage>
        <taxon>Eukaryota</taxon>
        <taxon>Fungi</taxon>
        <taxon>Dikarya</taxon>
        <taxon>Ascomycota</taxon>
        <taxon>Pezizomycotina</taxon>
        <taxon>Eurotiomycetes</taxon>
        <taxon>Eurotiomycetidae</taxon>
        <taxon>Eurotiales</taxon>
        <taxon>Aspergillaceae</taxon>
        <taxon>Aspergillus</taxon>
        <taxon>Aspergillus subgen. Circumdati</taxon>
    </lineage>
</organism>
<dbReference type="OrthoDB" id="4487429at2759"/>
<reference evidence="2 3" key="1">
    <citation type="submission" date="2019-04" db="EMBL/GenBank/DDBJ databases">
        <title>Friends and foes A comparative genomics study of 23 Aspergillus species from section Flavi.</title>
        <authorList>
            <consortium name="DOE Joint Genome Institute"/>
            <person name="Kjaerbolling I."/>
            <person name="Vesth T."/>
            <person name="Frisvad J.C."/>
            <person name="Nybo J.L."/>
            <person name="Theobald S."/>
            <person name="Kildgaard S."/>
            <person name="Isbrandt T."/>
            <person name="Kuo A."/>
            <person name="Sato A."/>
            <person name="Lyhne E.K."/>
            <person name="Kogle M.E."/>
            <person name="Wiebenga A."/>
            <person name="Kun R.S."/>
            <person name="Lubbers R.J."/>
            <person name="Makela M.R."/>
            <person name="Barry K."/>
            <person name="Chovatia M."/>
            <person name="Clum A."/>
            <person name="Daum C."/>
            <person name="Haridas S."/>
            <person name="He G."/>
            <person name="LaButti K."/>
            <person name="Lipzen A."/>
            <person name="Mondo S."/>
            <person name="Riley R."/>
            <person name="Salamov A."/>
            <person name="Simmons B.A."/>
            <person name="Magnuson J.K."/>
            <person name="Henrissat B."/>
            <person name="Mortensen U.H."/>
            <person name="Larsen T.O."/>
            <person name="Devries R.P."/>
            <person name="Grigoriev I.V."/>
            <person name="Machida M."/>
            <person name="Baker S.E."/>
            <person name="Andersen M.R."/>
        </authorList>
    </citation>
    <scope>NUCLEOTIDE SEQUENCE [LARGE SCALE GENOMIC DNA]</scope>
    <source>
        <strain evidence="2 3">IBT 18842</strain>
    </source>
</reference>
<keyword evidence="3" id="KW-1185">Reference proteome</keyword>
<feature type="region of interest" description="Disordered" evidence="1">
    <location>
        <begin position="1"/>
        <end position="26"/>
    </location>
</feature>
<evidence type="ECO:0000313" key="2">
    <source>
        <dbReference type="EMBL" id="KAE8145197.1"/>
    </source>
</evidence>
<gene>
    <name evidence="2" type="ORF">BDV25DRAFT_144881</name>
</gene>
<protein>
    <submittedName>
        <fullName evidence="2">Uncharacterized protein</fullName>
    </submittedName>
</protein>
<evidence type="ECO:0000256" key="1">
    <source>
        <dbReference type="SAM" id="MobiDB-lite"/>
    </source>
</evidence>
<accession>A0A5N6TFV6</accession>
<proteinExistence type="predicted"/>
<dbReference type="Proteomes" id="UP000325780">
    <property type="component" value="Unassembled WGS sequence"/>
</dbReference>
<evidence type="ECO:0000313" key="3">
    <source>
        <dbReference type="Proteomes" id="UP000325780"/>
    </source>
</evidence>
<name>A0A5N6TFV6_ASPAV</name>
<dbReference type="EMBL" id="ML742374">
    <property type="protein sequence ID" value="KAE8145197.1"/>
    <property type="molecule type" value="Genomic_DNA"/>
</dbReference>